<dbReference type="EMBL" id="VTWT01000014">
    <property type="protein sequence ID" value="KAA9325052.1"/>
    <property type="molecule type" value="Genomic_DNA"/>
</dbReference>
<evidence type="ECO:0000256" key="1">
    <source>
        <dbReference type="SAM" id="SignalP"/>
    </source>
</evidence>
<dbReference type="InterPro" id="IPR045474">
    <property type="entry name" value="GEVED"/>
</dbReference>
<dbReference type="Proteomes" id="UP000326570">
    <property type="component" value="Unassembled WGS sequence"/>
</dbReference>
<feature type="domain" description="GEVED" evidence="2">
    <location>
        <begin position="95"/>
        <end position="136"/>
    </location>
</feature>
<gene>
    <name evidence="3" type="ORF">F0P94_19295</name>
</gene>
<protein>
    <recommendedName>
        <fullName evidence="2">GEVED domain-containing protein</fullName>
    </recommendedName>
</protein>
<comment type="caution">
    <text evidence="3">The sequence shown here is derived from an EMBL/GenBank/DDBJ whole genome shotgun (WGS) entry which is preliminary data.</text>
</comment>
<dbReference type="AlphaFoldDB" id="A0A5N1IHC6"/>
<evidence type="ECO:0000313" key="3">
    <source>
        <dbReference type="EMBL" id="KAA9325052.1"/>
    </source>
</evidence>
<evidence type="ECO:0000313" key="4">
    <source>
        <dbReference type="Proteomes" id="UP000326570"/>
    </source>
</evidence>
<dbReference type="Pfam" id="PF20009">
    <property type="entry name" value="GEVED"/>
    <property type="match status" value="1"/>
</dbReference>
<sequence>MKFYFLLFLSLFSQLSFAQCPVANSCTPGIAPAGNHIFGMGILSVTVGSGPNGFSHTTSGVTDGYQDYSCTKRATVSEGVPTAISVTTNPNVNENVRVWVDLNNNGTFEAATELLFSSTNAINHTGTFTIPVSASVVKNQVLR</sequence>
<accession>A0A5N1IHC6</accession>
<feature type="signal peptide" evidence="1">
    <location>
        <begin position="1"/>
        <end position="18"/>
    </location>
</feature>
<dbReference type="RefSeq" id="WP_225307297.1">
    <property type="nucleotide sequence ID" value="NZ_VTWT01000014.1"/>
</dbReference>
<feature type="non-terminal residue" evidence="3">
    <location>
        <position position="143"/>
    </location>
</feature>
<proteinExistence type="predicted"/>
<reference evidence="3 4" key="1">
    <citation type="submission" date="2019-09" db="EMBL/GenBank/DDBJ databases">
        <title>Genome sequence of Adhaeribacter sp. M2.</title>
        <authorList>
            <person name="Srinivasan S."/>
        </authorList>
    </citation>
    <scope>NUCLEOTIDE SEQUENCE [LARGE SCALE GENOMIC DNA]</scope>
    <source>
        <strain evidence="3 4">M2</strain>
    </source>
</reference>
<keyword evidence="4" id="KW-1185">Reference proteome</keyword>
<keyword evidence="1" id="KW-0732">Signal</keyword>
<name>A0A5N1IHC6_9BACT</name>
<organism evidence="3 4">
    <name type="scientific">Adhaeribacter soli</name>
    <dbReference type="NCBI Taxonomy" id="2607655"/>
    <lineage>
        <taxon>Bacteria</taxon>
        <taxon>Pseudomonadati</taxon>
        <taxon>Bacteroidota</taxon>
        <taxon>Cytophagia</taxon>
        <taxon>Cytophagales</taxon>
        <taxon>Hymenobacteraceae</taxon>
        <taxon>Adhaeribacter</taxon>
    </lineage>
</organism>
<evidence type="ECO:0000259" key="2">
    <source>
        <dbReference type="Pfam" id="PF20009"/>
    </source>
</evidence>
<feature type="chain" id="PRO_5024804177" description="GEVED domain-containing protein" evidence="1">
    <location>
        <begin position="19"/>
        <end position="143"/>
    </location>
</feature>